<evidence type="ECO:0000313" key="2">
    <source>
        <dbReference type="Proteomes" id="UP000501058"/>
    </source>
</evidence>
<dbReference type="EMBL" id="CP049865">
    <property type="protein sequence ID" value="QIK71047.1"/>
    <property type="molecule type" value="Genomic_DNA"/>
</dbReference>
<dbReference type="SUPFAM" id="SSF52540">
    <property type="entry name" value="P-loop containing nucleoside triphosphate hydrolases"/>
    <property type="match status" value="1"/>
</dbReference>
<reference evidence="1 2" key="1">
    <citation type="submission" date="2020-03" db="EMBL/GenBank/DDBJ databases">
        <title>Propioniciclava sp. nov., isolated from Hydrophilus acuminatus.</title>
        <authorList>
            <person name="Hyun D.-W."/>
            <person name="Bae J.-W."/>
        </authorList>
    </citation>
    <scope>NUCLEOTIDE SEQUENCE [LARGE SCALE GENOMIC DNA]</scope>
    <source>
        <strain evidence="1 2">HDW11</strain>
    </source>
</reference>
<dbReference type="GO" id="GO:0005524">
    <property type="term" value="F:ATP binding"/>
    <property type="evidence" value="ECO:0007669"/>
    <property type="project" value="UniProtKB-KW"/>
</dbReference>
<name>A0A6G7Y361_9ACTN</name>
<protein>
    <submittedName>
        <fullName evidence="1">ATP-binding protein</fullName>
    </submittedName>
</protein>
<dbReference type="Pfam" id="PF13238">
    <property type="entry name" value="AAA_18"/>
    <property type="match status" value="1"/>
</dbReference>
<keyword evidence="1" id="KW-0547">Nucleotide-binding</keyword>
<keyword evidence="2" id="KW-1185">Reference proteome</keyword>
<sequence length="151" mass="16192">MVRIQVSGMSGTGKSTLLAALSARGVATVETDVDGWEVAPGVWDEPRMTRLLADSDEVVVAGQAQNQGRFADRFDHIVHLHAPLPVLLARVAARTTNPYGGTPAQRAEIAEHVETVEPLLRAAATVLLDATRPRGEIVAEVWALLRPDRTG</sequence>
<dbReference type="Gene3D" id="3.40.50.300">
    <property type="entry name" value="P-loop containing nucleotide triphosphate hydrolases"/>
    <property type="match status" value="1"/>
</dbReference>
<dbReference type="AlphaFoldDB" id="A0A6G7Y361"/>
<organism evidence="1 2">
    <name type="scientific">Propioniciclava coleopterorum</name>
    <dbReference type="NCBI Taxonomy" id="2714937"/>
    <lineage>
        <taxon>Bacteria</taxon>
        <taxon>Bacillati</taxon>
        <taxon>Actinomycetota</taxon>
        <taxon>Actinomycetes</taxon>
        <taxon>Propionibacteriales</taxon>
        <taxon>Propionibacteriaceae</taxon>
        <taxon>Propioniciclava</taxon>
    </lineage>
</organism>
<evidence type="ECO:0000313" key="1">
    <source>
        <dbReference type="EMBL" id="QIK71047.1"/>
    </source>
</evidence>
<proteinExistence type="predicted"/>
<accession>A0A6G7Y361</accession>
<dbReference type="InterPro" id="IPR027417">
    <property type="entry name" value="P-loop_NTPase"/>
</dbReference>
<keyword evidence="1" id="KW-0067">ATP-binding</keyword>
<gene>
    <name evidence="1" type="ORF">G7070_00550</name>
</gene>
<dbReference type="KEGG" id="prv:G7070_00550"/>
<dbReference type="RefSeq" id="WP_166230966.1">
    <property type="nucleotide sequence ID" value="NZ_CP049865.1"/>
</dbReference>
<dbReference type="Proteomes" id="UP000501058">
    <property type="component" value="Chromosome"/>
</dbReference>